<dbReference type="SUPFAM" id="SSF82114">
    <property type="entry name" value="Riboflavin kinase-like"/>
    <property type="match status" value="1"/>
</dbReference>
<keyword evidence="8 15" id="KW-0547">Nucleotide-binding</keyword>
<evidence type="ECO:0000256" key="2">
    <source>
        <dbReference type="ARBA" id="ARBA00004726"/>
    </source>
</evidence>
<evidence type="ECO:0000256" key="1">
    <source>
        <dbReference type="ARBA" id="ARBA00002121"/>
    </source>
</evidence>
<feature type="domain" description="Riboflavin kinase" evidence="16">
    <location>
        <begin position="184"/>
        <end position="308"/>
    </location>
</feature>
<dbReference type="Gene3D" id="2.40.30.30">
    <property type="entry name" value="Riboflavin kinase-like"/>
    <property type="match status" value="1"/>
</dbReference>
<dbReference type="PANTHER" id="PTHR22749:SF6">
    <property type="entry name" value="RIBOFLAVIN KINASE"/>
    <property type="match status" value="1"/>
</dbReference>
<evidence type="ECO:0000256" key="9">
    <source>
        <dbReference type="ARBA" id="ARBA00022777"/>
    </source>
</evidence>
<dbReference type="InterPro" id="IPR023465">
    <property type="entry name" value="Riboflavin_kinase_dom_sf"/>
</dbReference>
<dbReference type="EC" id="2.7.7.2" evidence="15"/>
<proteinExistence type="inferred from homology"/>
<dbReference type="InterPro" id="IPR002606">
    <property type="entry name" value="Riboflavin_kinase_bac"/>
</dbReference>
<keyword evidence="7 15" id="KW-0548">Nucleotidyltransferase</keyword>
<evidence type="ECO:0000256" key="6">
    <source>
        <dbReference type="ARBA" id="ARBA00022679"/>
    </source>
</evidence>
<dbReference type="Pfam" id="PF06574">
    <property type="entry name" value="FAD_syn"/>
    <property type="match status" value="1"/>
</dbReference>
<dbReference type="CDD" id="cd02064">
    <property type="entry name" value="FAD_synthetase_N"/>
    <property type="match status" value="1"/>
</dbReference>
<dbReference type="GO" id="GO:0016301">
    <property type="term" value="F:kinase activity"/>
    <property type="evidence" value="ECO:0007669"/>
    <property type="project" value="UniProtKB-KW"/>
</dbReference>
<dbReference type="SMART" id="SM00904">
    <property type="entry name" value="Flavokinase"/>
    <property type="match status" value="1"/>
</dbReference>
<reference evidence="18" key="1">
    <citation type="submission" date="2018-05" db="EMBL/GenBank/DDBJ databases">
        <title>Leptospira yasudae sp. nov. and Leptospira stimsonii sp. nov., two pathogenic species of the genus Leptospira isolated from environmental sources.</title>
        <authorList>
            <person name="Casanovas-Massana A."/>
            <person name="Hamond C."/>
            <person name="Santos L.A."/>
            <person name="Hacker K.P."/>
            <person name="Balassiano I."/>
            <person name="Medeiros M.A."/>
            <person name="Reis M.G."/>
            <person name="Ko A.I."/>
            <person name="Wunder E.A."/>
        </authorList>
    </citation>
    <scope>NUCLEOTIDE SEQUENCE [LARGE SCALE GENOMIC DNA]</scope>
    <source>
        <strain evidence="18">B21</strain>
    </source>
</reference>
<comment type="pathway">
    <text evidence="3 15">Cofactor biosynthesis; FMN biosynthesis; FMN from riboflavin (ATP route): step 1/1.</text>
</comment>
<comment type="pathway">
    <text evidence="2 15">Cofactor biosynthesis; FAD biosynthesis; FAD from FMN: step 1/1.</text>
</comment>
<organism evidence="17 18">
    <name type="scientific">Leptospira yasudae</name>
    <dbReference type="NCBI Taxonomy" id="2202201"/>
    <lineage>
        <taxon>Bacteria</taxon>
        <taxon>Pseudomonadati</taxon>
        <taxon>Spirochaetota</taxon>
        <taxon>Spirochaetia</taxon>
        <taxon>Leptospirales</taxon>
        <taxon>Leptospiraceae</taxon>
        <taxon>Leptospira</taxon>
    </lineage>
</organism>
<evidence type="ECO:0000256" key="8">
    <source>
        <dbReference type="ARBA" id="ARBA00022741"/>
    </source>
</evidence>
<evidence type="ECO:0000313" key="18">
    <source>
        <dbReference type="Proteomes" id="UP000285569"/>
    </source>
</evidence>
<comment type="similarity">
    <text evidence="15">Belongs to the ribF family.</text>
</comment>
<dbReference type="Pfam" id="PF01687">
    <property type="entry name" value="Flavokinase"/>
    <property type="match status" value="1"/>
</dbReference>
<keyword evidence="18" id="KW-1185">Reference proteome</keyword>
<evidence type="ECO:0000256" key="7">
    <source>
        <dbReference type="ARBA" id="ARBA00022695"/>
    </source>
</evidence>
<evidence type="ECO:0000256" key="12">
    <source>
        <dbReference type="ARBA" id="ARBA00023268"/>
    </source>
</evidence>
<comment type="function">
    <text evidence="1">Catalyzes the phosphorylation of riboflavin to FMN followed by the adenylation of FMN to FAD.</text>
</comment>
<keyword evidence="11 15" id="KW-0067">ATP-binding</keyword>
<keyword evidence="5 15" id="KW-0288">FMN</keyword>
<keyword evidence="4 15" id="KW-0285">Flavoprotein</keyword>
<dbReference type="Gene3D" id="3.40.50.620">
    <property type="entry name" value="HUPs"/>
    <property type="match status" value="1"/>
</dbReference>
<keyword evidence="6 15" id="KW-0808">Transferase</keyword>
<evidence type="ECO:0000256" key="4">
    <source>
        <dbReference type="ARBA" id="ARBA00022630"/>
    </source>
</evidence>
<name>A0ABX9M6P7_9LEPT</name>
<evidence type="ECO:0000256" key="5">
    <source>
        <dbReference type="ARBA" id="ARBA00022643"/>
    </source>
</evidence>
<dbReference type="Proteomes" id="UP000285569">
    <property type="component" value="Unassembled WGS sequence"/>
</dbReference>
<keyword evidence="9 15" id="KW-0418">Kinase</keyword>
<protein>
    <recommendedName>
        <fullName evidence="15">Riboflavin biosynthesis protein</fullName>
    </recommendedName>
    <domain>
        <recommendedName>
            <fullName evidence="15">Riboflavin kinase</fullName>
            <ecNumber evidence="15">2.7.1.26</ecNumber>
        </recommendedName>
        <alternativeName>
            <fullName evidence="15">Flavokinase</fullName>
        </alternativeName>
    </domain>
    <domain>
        <recommendedName>
            <fullName evidence="15">FMN adenylyltransferase</fullName>
            <ecNumber evidence="15">2.7.7.2</ecNumber>
        </recommendedName>
        <alternativeName>
            <fullName evidence="15">FAD pyrophosphorylase</fullName>
        </alternativeName>
        <alternativeName>
            <fullName evidence="15">FAD synthase</fullName>
        </alternativeName>
    </domain>
</protein>
<dbReference type="RefSeq" id="WP_118955091.1">
    <property type="nucleotide sequence ID" value="NZ_QHCR01000002.1"/>
</dbReference>
<evidence type="ECO:0000256" key="11">
    <source>
        <dbReference type="ARBA" id="ARBA00022840"/>
    </source>
</evidence>
<dbReference type="GO" id="GO:0016779">
    <property type="term" value="F:nucleotidyltransferase activity"/>
    <property type="evidence" value="ECO:0007669"/>
    <property type="project" value="UniProtKB-KW"/>
</dbReference>
<dbReference type="InterPro" id="IPR023468">
    <property type="entry name" value="Riboflavin_kinase"/>
</dbReference>
<evidence type="ECO:0000256" key="14">
    <source>
        <dbReference type="ARBA" id="ARBA00049494"/>
    </source>
</evidence>
<sequence>MITIQTLDQAGKTIHSPCVVTLGNFDGIHLGHQALLDRVLQVSKQTGLSSCVVTYDPNPAIVLGKNPEMKSLMTFADKEEWIRRQGIDYLVVLPFNKELAEMSAETFLEDILLKQLKAKNIIIGFNHCFGKGRRGNYELLKEYSDKLKYSVEKVDPVFLEEIKLSSSYVRTLVSEGNVKEAARCLNRSYSVSGTVVGGHKRGRQIGFPTANVQFNPDILIPGIGVYAGFTTVEGTAYPSMINIGRNPTFGENAVTLESNIFDFQKEIYDQTVRVTFTERIRDEVKFSGVESLIAQLKQDEISARKILESEKTNFKV</sequence>
<accession>A0ABX9M6P7</accession>
<evidence type="ECO:0000256" key="3">
    <source>
        <dbReference type="ARBA" id="ARBA00005201"/>
    </source>
</evidence>
<keyword evidence="10 15" id="KW-0274">FAD</keyword>
<dbReference type="PANTHER" id="PTHR22749">
    <property type="entry name" value="RIBOFLAVIN KINASE/FMN ADENYLYLTRANSFERASE"/>
    <property type="match status" value="1"/>
</dbReference>
<dbReference type="EC" id="2.7.1.26" evidence="15"/>
<dbReference type="SUPFAM" id="SSF52374">
    <property type="entry name" value="Nucleotidylyl transferase"/>
    <property type="match status" value="1"/>
</dbReference>
<dbReference type="NCBIfam" id="NF004162">
    <property type="entry name" value="PRK05627.1-5"/>
    <property type="match status" value="1"/>
</dbReference>
<dbReference type="NCBIfam" id="NF004160">
    <property type="entry name" value="PRK05627.1-3"/>
    <property type="match status" value="1"/>
</dbReference>
<gene>
    <name evidence="17" type="ORF">DLM77_05720</name>
</gene>
<dbReference type="EMBL" id="QHCR01000002">
    <property type="protein sequence ID" value="RHX81577.1"/>
    <property type="molecule type" value="Genomic_DNA"/>
</dbReference>
<dbReference type="InterPro" id="IPR015864">
    <property type="entry name" value="FAD_synthase"/>
</dbReference>
<evidence type="ECO:0000256" key="15">
    <source>
        <dbReference type="PIRNR" id="PIRNR004491"/>
    </source>
</evidence>
<evidence type="ECO:0000259" key="16">
    <source>
        <dbReference type="SMART" id="SM00904"/>
    </source>
</evidence>
<dbReference type="InterPro" id="IPR014729">
    <property type="entry name" value="Rossmann-like_a/b/a_fold"/>
</dbReference>
<evidence type="ECO:0000256" key="13">
    <source>
        <dbReference type="ARBA" id="ARBA00047880"/>
    </source>
</evidence>
<dbReference type="InterPro" id="IPR015865">
    <property type="entry name" value="Riboflavin_kinase_bac/euk"/>
</dbReference>
<comment type="caution">
    <text evidence="17">The sequence shown here is derived from an EMBL/GenBank/DDBJ whole genome shotgun (WGS) entry which is preliminary data.</text>
</comment>
<keyword evidence="12" id="KW-0511">Multifunctional enzyme</keyword>
<reference evidence="17 18" key="2">
    <citation type="journal article" date="2020" name="Int. J. Syst. Evol. Microbiol.">
        <title>Leptospira yasudae sp. nov. and Leptospira stimsonii sp. nov., two new species of the pathogenic group isolated from environmental sources.</title>
        <authorList>
            <person name="Casanovas-Massana A."/>
            <person name="Hamond C."/>
            <person name="Santos L.A."/>
            <person name="de Oliveira D."/>
            <person name="Hacker K.P."/>
            <person name="Balassiano I."/>
            <person name="Costa F."/>
            <person name="Medeiros M.A."/>
            <person name="Reis M.G."/>
            <person name="Ko A.I."/>
            <person name="Wunder E.A."/>
        </authorList>
    </citation>
    <scope>NUCLEOTIDE SEQUENCE [LARGE SCALE GENOMIC DNA]</scope>
    <source>
        <strain evidence="17 18">B21</strain>
    </source>
</reference>
<comment type="catalytic activity">
    <reaction evidence="13 15">
        <text>riboflavin + ATP = FMN + ADP + H(+)</text>
        <dbReference type="Rhea" id="RHEA:14357"/>
        <dbReference type="ChEBI" id="CHEBI:15378"/>
        <dbReference type="ChEBI" id="CHEBI:30616"/>
        <dbReference type="ChEBI" id="CHEBI:57986"/>
        <dbReference type="ChEBI" id="CHEBI:58210"/>
        <dbReference type="ChEBI" id="CHEBI:456216"/>
        <dbReference type="EC" id="2.7.1.26"/>
    </reaction>
</comment>
<evidence type="ECO:0000313" key="17">
    <source>
        <dbReference type="EMBL" id="RHX81577.1"/>
    </source>
</evidence>
<evidence type="ECO:0000256" key="10">
    <source>
        <dbReference type="ARBA" id="ARBA00022827"/>
    </source>
</evidence>
<comment type="catalytic activity">
    <reaction evidence="14 15">
        <text>FMN + ATP + H(+) = FAD + diphosphate</text>
        <dbReference type="Rhea" id="RHEA:17237"/>
        <dbReference type="ChEBI" id="CHEBI:15378"/>
        <dbReference type="ChEBI" id="CHEBI:30616"/>
        <dbReference type="ChEBI" id="CHEBI:33019"/>
        <dbReference type="ChEBI" id="CHEBI:57692"/>
        <dbReference type="ChEBI" id="CHEBI:58210"/>
        <dbReference type="EC" id="2.7.7.2"/>
    </reaction>
</comment>
<dbReference type="PIRSF" id="PIRSF004491">
    <property type="entry name" value="FAD_Synth"/>
    <property type="match status" value="1"/>
</dbReference>
<dbReference type="NCBIfam" id="TIGR00083">
    <property type="entry name" value="ribF"/>
    <property type="match status" value="1"/>
</dbReference>